<proteinExistence type="predicted"/>
<organism evidence="1 2">
    <name type="scientific">Occultella glacieicola</name>
    <dbReference type="NCBI Taxonomy" id="2518684"/>
    <lineage>
        <taxon>Bacteria</taxon>
        <taxon>Bacillati</taxon>
        <taxon>Actinomycetota</taxon>
        <taxon>Actinomycetes</taxon>
        <taxon>Micrococcales</taxon>
        <taxon>Ruaniaceae</taxon>
        <taxon>Occultella</taxon>
    </lineage>
</organism>
<sequence>MRIYLPATAVDLDEPDGVGARRAHALTPALLAAIGDDDAETGEFAAMLIAADESIDRIGAAGAVPLRVVIAADVPDAQVRAPEQEAPPSGVDVDDVPWRAVVSFHVDGPDDKQIRDLVGRAVAGDEAALAATGDADLLWYDVTEREQLREQLRG</sequence>
<comment type="caution">
    <text evidence="1">The sequence shown here is derived from an EMBL/GenBank/DDBJ whole genome shotgun (WGS) entry which is preliminary data.</text>
</comment>
<keyword evidence="2" id="KW-1185">Reference proteome</keyword>
<gene>
    <name evidence="1" type="ORF">EXU48_07540</name>
</gene>
<accession>A0ABY2E661</accession>
<dbReference type="InterPro" id="IPR054206">
    <property type="entry name" value="DUF6912"/>
</dbReference>
<name>A0ABY2E661_9MICO</name>
<dbReference type="Pfam" id="PF21853">
    <property type="entry name" value="DUF6912"/>
    <property type="match status" value="1"/>
</dbReference>
<evidence type="ECO:0000313" key="1">
    <source>
        <dbReference type="EMBL" id="TDE96080.1"/>
    </source>
</evidence>
<evidence type="ECO:0000313" key="2">
    <source>
        <dbReference type="Proteomes" id="UP000504882"/>
    </source>
</evidence>
<reference evidence="1 2" key="1">
    <citation type="submission" date="2019-03" db="EMBL/GenBank/DDBJ databases">
        <title>Genomic features of bacteria from cold environments.</title>
        <authorList>
            <person name="Shen L."/>
        </authorList>
    </citation>
    <scope>NUCLEOTIDE SEQUENCE [LARGE SCALE GENOMIC DNA]</scope>
    <source>
        <strain evidence="2">T3246-1</strain>
    </source>
</reference>
<dbReference type="EMBL" id="SMNA01000003">
    <property type="protein sequence ID" value="TDE96080.1"/>
    <property type="molecule type" value="Genomic_DNA"/>
</dbReference>
<protein>
    <submittedName>
        <fullName evidence="1">Uncharacterized protein</fullName>
    </submittedName>
</protein>
<dbReference type="RefSeq" id="WP_133107010.1">
    <property type="nucleotide sequence ID" value="NZ_SMNA01000003.1"/>
</dbReference>
<dbReference type="Proteomes" id="UP000504882">
    <property type="component" value="Unassembled WGS sequence"/>
</dbReference>